<reference evidence="2 3" key="1">
    <citation type="submission" date="2015-07" db="EMBL/GenBank/DDBJ databases">
        <title>Comparative genomics of the Sigatoka disease complex on banana suggests a link between parallel evolutionary changes in Pseudocercospora fijiensis and Pseudocercospora eumusae and increased virulence on the banana host.</title>
        <authorList>
            <person name="Chang T.-C."/>
            <person name="Salvucci A."/>
            <person name="Crous P.W."/>
            <person name="Stergiopoulos I."/>
        </authorList>
    </citation>
    <scope>NUCLEOTIDE SEQUENCE [LARGE SCALE GENOMIC DNA]</scope>
    <source>
        <strain evidence="2 3">CBS 114824</strain>
    </source>
</reference>
<protein>
    <submittedName>
        <fullName evidence="2">Uncharacterized protein</fullName>
    </submittedName>
</protein>
<accession>A0A139HK12</accession>
<proteinExistence type="predicted"/>
<dbReference type="AlphaFoldDB" id="A0A139HK12"/>
<evidence type="ECO:0000313" key="3">
    <source>
        <dbReference type="Proteomes" id="UP000070133"/>
    </source>
</evidence>
<name>A0A139HK12_9PEZI</name>
<dbReference type="InterPro" id="IPR051935">
    <property type="entry name" value="HSDL2"/>
</dbReference>
<sequence length="86" mass="9769">MCSPFDGREQLRKPEIFSDAILAIINARAKDVNGKTLLDEDFLREHEGVTDFSEYALVQGTTPRRIMQQDDEGVRKDSAAERTNKL</sequence>
<dbReference type="PANTHER" id="PTHR42808:SF4">
    <property type="entry name" value="SHORT CHAIN DEHYDROGENASE"/>
    <property type="match status" value="1"/>
</dbReference>
<evidence type="ECO:0000256" key="1">
    <source>
        <dbReference type="SAM" id="MobiDB-lite"/>
    </source>
</evidence>
<dbReference type="EMBL" id="LFZN01000037">
    <property type="protein sequence ID" value="KXT02821.1"/>
    <property type="molecule type" value="Genomic_DNA"/>
</dbReference>
<organism evidence="2 3">
    <name type="scientific">Pseudocercospora eumusae</name>
    <dbReference type="NCBI Taxonomy" id="321146"/>
    <lineage>
        <taxon>Eukaryota</taxon>
        <taxon>Fungi</taxon>
        <taxon>Dikarya</taxon>
        <taxon>Ascomycota</taxon>
        <taxon>Pezizomycotina</taxon>
        <taxon>Dothideomycetes</taxon>
        <taxon>Dothideomycetidae</taxon>
        <taxon>Mycosphaerellales</taxon>
        <taxon>Mycosphaerellaceae</taxon>
        <taxon>Pseudocercospora</taxon>
    </lineage>
</organism>
<evidence type="ECO:0000313" key="2">
    <source>
        <dbReference type="EMBL" id="KXT02821.1"/>
    </source>
</evidence>
<keyword evidence="3" id="KW-1185">Reference proteome</keyword>
<dbReference type="PANTHER" id="PTHR42808">
    <property type="entry name" value="HYDROXYSTEROID DEHYDROGENASE-LIKE PROTEIN 2"/>
    <property type="match status" value="1"/>
</dbReference>
<comment type="caution">
    <text evidence="2">The sequence shown here is derived from an EMBL/GenBank/DDBJ whole genome shotgun (WGS) entry which is preliminary data.</text>
</comment>
<feature type="compositionally biased region" description="Basic and acidic residues" evidence="1">
    <location>
        <begin position="72"/>
        <end position="86"/>
    </location>
</feature>
<feature type="region of interest" description="Disordered" evidence="1">
    <location>
        <begin position="62"/>
        <end position="86"/>
    </location>
</feature>
<dbReference type="OrthoDB" id="28737at2759"/>
<dbReference type="Proteomes" id="UP000070133">
    <property type="component" value="Unassembled WGS sequence"/>
</dbReference>
<gene>
    <name evidence="2" type="ORF">AC578_5360</name>
</gene>